<proteinExistence type="predicted"/>
<keyword evidence="3" id="KW-1185">Reference proteome</keyword>
<evidence type="ECO:0000313" key="2">
    <source>
        <dbReference type="EMBL" id="GFS95914.1"/>
    </source>
</evidence>
<dbReference type="OrthoDB" id="6515899at2759"/>
<comment type="caution">
    <text evidence="2">The sequence shown here is derived from an EMBL/GenBank/DDBJ whole genome shotgun (WGS) entry which is preliminary data.</text>
</comment>
<sequence length="147" mass="16851">MSPEDTYDKIDISEVSLLASFVEALLELDDIDNAFQMFENLSTAITSSVAEHFNLTPPSQRSKSNGSSSSRKTFDPENAQEIQKLYRWNRRRCIRNLTSQNSSSFQIKKPYSITLQIHGHLPLLAIRWNLRKHLSVHQSSKAWTLSL</sequence>
<feature type="region of interest" description="Disordered" evidence="1">
    <location>
        <begin position="54"/>
        <end position="78"/>
    </location>
</feature>
<dbReference type="Proteomes" id="UP000887013">
    <property type="component" value="Unassembled WGS sequence"/>
</dbReference>
<accession>A0A8X6N6L1</accession>
<dbReference type="EMBL" id="BMAW01054336">
    <property type="protein sequence ID" value="GFS95914.1"/>
    <property type="molecule type" value="Genomic_DNA"/>
</dbReference>
<organism evidence="2 3">
    <name type="scientific">Nephila pilipes</name>
    <name type="common">Giant wood spider</name>
    <name type="synonym">Nephila maculata</name>
    <dbReference type="NCBI Taxonomy" id="299642"/>
    <lineage>
        <taxon>Eukaryota</taxon>
        <taxon>Metazoa</taxon>
        <taxon>Ecdysozoa</taxon>
        <taxon>Arthropoda</taxon>
        <taxon>Chelicerata</taxon>
        <taxon>Arachnida</taxon>
        <taxon>Araneae</taxon>
        <taxon>Araneomorphae</taxon>
        <taxon>Entelegynae</taxon>
        <taxon>Araneoidea</taxon>
        <taxon>Nephilidae</taxon>
        <taxon>Nephila</taxon>
    </lineage>
</organism>
<evidence type="ECO:0000313" key="3">
    <source>
        <dbReference type="Proteomes" id="UP000887013"/>
    </source>
</evidence>
<reference evidence="2" key="1">
    <citation type="submission" date="2020-08" db="EMBL/GenBank/DDBJ databases">
        <title>Multicomponent nature underlies the extraordinary mechanical properties of spider dragline silk.</title>
        <authorList>
            <person name="Kono N."/>
            <person name="Nakamura H."/>
            <person name="Mori M."/>
            <person name="Yoshida Y."/>
            <person name="Ohtoshi R."/>
            <person name="Malay A.D."/>
            <person name="Moran D.A.P."/>
            <person name="Tomita M."/>
            <person name="Numata K."/>
            <person name="Arakawa K."/>
        </authorList>
    </citation>
    <scope>NUCLEOTIDE SEQUENCE</scope>
</reference>
<protein>
    <submittedName>
        <fullName evidence="2">Uncharacterized protein</fullName>
    </submittedName>
</protein>
<name>A0A8X6N6L1_NEPPI</name>
<dbReference type="AlphaFoldDB" id="A0A8X6N6L1"/>
<evidence type="ECO:0000256" key="1">
    <source>
        <dbReference type="SAM" id="MobiDB-lite"/>
    </source>
</evidence>
<gene>
    <name evidence="2" type="ORF">NPIL_109571</name>
</gene>
<feature type="compositionally biased region" description="Low complexity" evidence="1">
    <location>
        <begin position="59"/>
        <end position="70"/>
    </location>
</feature>